<keyword evidence="1" id="KW-0472">Membrane</keyword>
<keyword evidence="1" id="KW-0812">Transmembrane</keyword>
<keyword evidence="1" id="KW-1133">Transmembrane helix</keyword>
<name>A0A6M2DBA4_RHIMP</name>
<reference evidence="2" key="1">
    <citation type="submission" date="2019-09" db="EMBL/GenBank/DDBJ databases">
        <title>Organ-specific transcriptomic study of the physiology of the cattle tick, Rhipicephalus microplus.</title>
        <authorList>
            <person name="Tirloni L."/>
            <person name="Braz G."/>
            <person name="Gandara A.C.P."/>
            <person name="Sabadin G.A."/>
            <person name="da Silva R.M."/>
            <person name="Guizzo M.G."/>
            <person name="Machado J.A."/>
            <person name="Costa E.P."/>
            <person name="Gomes H.F."/>
            <person name="Moraes J."/>
            <person name="Mota M.B.S."/>
            <person name="Mesquita R.D."/>
            <person name="Alvarenga P.H."/>
            <person name="Alves F."/>
            <person name="Seixas A."/>
            <person name="da Fonseca R.N."/>
            <person name="Fogaca A."/>
            <person name="Logullo C."/>
            <person name="Tanaka A."/>
            <person name="Daffre S."/>
            <person name="Termignoni C."/>
            <person name="Vaz I.S.Jr."/>
            <person name="Oliveira P.L."/>
            <person name="Ribeiro J.M."/>
        </authorList>
    </citation>
    <scope>NUCLEOTIDE SEQUENCE</scope>
    <source>
        <strain evidence="2">Porto Alegre</strain>
    </source>
</reference>
<dbReference type="EMBL" id="GHWJ01010397">
    <property type="protein sequence ID" value="NOV43134.1"/>
    <property type="molecule type" value="Transcribed_RNA"/>
</dbReference>
<dbReference type="AlphaFoldDB" id="A0A6M2DBA4"/>
<feature type="transmembrane region" description="Helical" evidence="1">
    <location>
        <begin position="7"/>
        <end position="24"/>
    </location>
</feature>
<sequence length="85" mass="10267">MKENLTLKYYFSLFLFSFALFDYWHADMLYILSSHFGFNKDRDLLLLFTGHWSCFCPKVFYKKFSVSCSHGYYHCRASVLQQCLF</sequence>
<evidence type="ECO:0000313" key="2">
    <source>
        <dbReference type="EMBL" id="NOV43134.1"/>
    </source>
</evidence>
<evidence type="ECO:0000256" key="1">
    <source>
        <dbReference type="SAM" id="Phobius"/>
    </source>
</evidence>
<accession>A0A6M2DBA4</accession>
<organism evidence="2">
    <name type="scientific">Rhipicephalus microplus</name>
    <name type="common">Cattle tick</name>
    <name type="synonym">Boophilus microplus</name>
    <dbReference type="NCBI Taxonomy" id="6941"/>
    <lineage>
        <taxon>Eukaryota</taxon>
        <taxon>Metazoa</taxon>
        <taxon>Ecdysozoa</taxon>
        <taxon>Arthropoda</taxon>
        <taxon>Chelicerata</taxon>
        <taxon>Arachnida</taxon>
        <taxon>Acari</taxon>
        <taxon>Parasitiformes</taxon>
        <taxon>Ixodida</taxon>
        <taxon>Ixodoidea</taxon>
        <taxon>Ixodidae</taxon>
        <taxon>Rhipicephalinae</taxon>
        <taxon>Rhipicephalus</taxon>
        <taxon>Boophilus</taxon>
    </lineage>
</organism>
<protein>
    <submittedName>
        <fullName evidence="2">Putative secreted protein</fullName>
    </submittedName>
</protein>
<proteinExistence type="predicted"/>